<evidence type="ECO:0000313" key="2">
    <source>
        <dbReference type="Proteomes" id="UP000027997"/>
    </source>
</evidence>
<keyword evidence="1" id="KW-0808">Transferase</keyword>
<dbReference type="Proteomes" id="UP000027997">
    <property type="component" value="Unassembled WGS sequence"/>
</dbReference>
<dbReference type="RefSeq" id="WP_020582280.1">
    <property type="nucleotide sequence ID" value="NZ_JOJP01000001.1"/>
</dbReference>
<keyword evidence="1" id="KW-0489">Methyltransferase</keyword>
<comment type="caution">
    <text evidence="1">The sequence shown here is derived from an EMBL/GenBank/DDBJ whole genome shotgun (WGS) entry which is preliminary data.</text>
</comment>
<proteinExistence type="predicted"/>
<name>A0A081KG17_9GAMM</name>
<dbReference type="SUPFAM" id="SSF53335">
    <property type="entry name" value="S-adenosyl-L-methionine-dependent methyltransferases"/>
    <property type="match status" value="1"/>
</dbReference>
<dbReference type="STRING" id="305900.GV64_22380"/>
<protein>
    <submittedName>
        <fullName evidence="1">Methylase</fullName>
    </submittedName>
</protein>
<dbReference type="InterPro" id="IPR010342">
    <property type="entry name" value="DUF938"/>
</dbReference>
<dbReference type="GO" id="GO:0008168">
    <property type="term" value="F:methyltransferase activity"/>
    <property type="evidence" value="ECO:0007669"/>
    <property type="project" value="UniProtKB-KW"/>
</dbReference>
<dbReference type="AlphaFoldDB" id="A0A081KG17"/>
<sequence length="199" mass="22266">MQKPYSQACENNKIAILEVISQYFDACTHILEIGSGTGQHAVFFAGEMPQLKWQTSDLKDNHSGIISWLSEAGLENVRYPIELDVSLPEWPVEGFDGVFSANTSHIMSWSEVEAMLQGVGCHLANGGIFCLYGPFNYHGKYTSESNALFDQHLKQRAPHMGVRNFEAIDSLAREQGLMLLADCEMPANNRILVWQKQLS</sequence>
<dbReference type="Pfam" id="PF06080">
    <property type="entry name" value="DUF938"/>
    <property type="match status" value="1"/>
</dbReference>
<dbReference type="InterPro" id="IPR029063">
    <property type="entry name" value="SAM-dependent_MTases_sf"/>
</dbReference>
<dbReference type="GO" id="GO:0032259">
    <property type="term" value="P:methylation"/>
    <property type="evidence" value="ECO:0007669"/>
    <property type="project" value="UniProtKB-KW"/>
</dbReference>
<dbReference type="EMBL" id="JOJP01000001">
    <property type="protein sequence ID" value="KEI73093.1"/>
    <property type="molecule type" value="Genomic_DNA"/>
</dbReference>
<dbReference type="Gene3D" id="3.40.50.150">
    <property type="entry name" value="Vaccinia Virus protein VP39"/>
    <property type="match status" value="1"/>
</dbReference>
<organism evidence="1 2">
    <name type="scientific">Endozoicomonas elysicola</name>
    <dbReference type="NCBI Taxonomy" id="305900"/>
    <lineage>
        <taxon>Bacteria</taxon>
        <taxon>Pseudomonadati</taxon>
        <taxon>Pseudomonadota</taxon>
        <taxon>Gammaproteobacteria</taxon>
        <taxon>Oceanospirillales</taxon>
        <taxon>Endozoicomonadaceae</taxon>
        <taxon>Endozoicomonas</taxon>
    </lineage>
</organism>
<keyword evidence="2" id="KW-1185">Reference proteome</keyword>
<gene>
    <name evidence="1" type="ORF">GV64_22380</name>
</gene>
<accession>A0A081KG17</accession>
<dbReference type="eggNOG" id="COG0500">
    <property type="taxonomic scope" value="Bacteria"/>
</dbReference>
<dbReference type="PANTHER" id="PTHR20974:SF0">
    <property type="entry name" value="UPF0585 PROTEIN CG18661"/>
    <property type="match status" value="1"/>
</dbReference>
<dbReference type="PANTHER" id="PTHR20974">
    <property type="entry name" value="UPF0585 PROTEIN CG18661"/>
    <property type="match status" value="1"/>
</dbReference>
<reference evidence="1 2" key="1">
    <citation type="submission" date="2014-06" db="EMBL/GenBank/DDBJ databases">
        <title>Whole Genome Sequences of Three Symbiotic Endozoicomonas Bacteria.</title>
        <authorList>
            <person name="Neave M.J."/>
            <person name="Apprill A."/>
            <person name="Voolstra C.R."/>
        </authorList>
    </citation>
    <scope>NUCLEOTIDE SEQUENCE [LARGE SCALE GENOMIC DNA]</scope>
    <source>
        <strain evidence="1 2">DSM 22380</strain>
    </source>
</reference>
<evidence type="ECO:0000313" key="1">
    <source>
        <dbReference type="EMBL" id="KEI73093.1"/>
    </source>
</evidence>